<reference evidence="2" key="1">
    <citation type="submission" date="2012-11" db="EMBL/GenBank/DDBJ databases">
        <authorList>
            <person name="Lucero-Rivera Y.E."/>
            <person name="Tovar-Ramirez D."/>
        </authorList>
    </citation>
    <scope>NUCLEOTIDE SEQUENCE [LARGE SCALE GENOMIC DNA]</scope>
    <source>
        <strain evidence="2">Araruama</strain>
    </source>
</reference>
<comment type="caution">
    <text evidence="1">The sequence shown here is derived from an EMBL/GenBank/DDBJ whole genome shotgun (WGS) entry which is preliminary data.</text>
</comment>
<sequence length="100" mass="12012">MNKANKGSFLVKQMHKVSQIQKHNPREVCIPPQSLRTAAIHMWPAKEHLIYDGWIMRLFNPYTYRCNCVYPLRNGYINTHEKIKRCESVYRKKNTPIYFK</sequence>
<evidence type="ECO:0000313" key="2">
    <source>
        <dbReference type="Proteomes" id="UP000189670"/>
    </source>
</evidence>
<organism evidence="1 2">
    <name type="scientific">Candidatus Magnetoglobus multicellularis str. Araruama</name>
    <dbReference type="NCBI Taxonomy" id="890399"/>
    <lineage>
        <taxon>Bacteria</taxon>
        <taxon>Pseudomonadati</taxon>
        <taxon>Thermodesulfobacteriota</taxon>
        <taxon>Desulfobacteria</taxon>
        <taxon>Desulfobacterales</taxon>
        <taxon>Desulfobacteraceae</taxon>
        <taxon>Candidatus Magnetoglobus</taxon>
    </lineage>
</organism>
<accession>A0A1V1PGV5</accession>
<proteinExistence type="predicted"/>
<gene>
    <name evidence="1" type="ORF">OMM_06532</name>
</gene>
<evidence type="ECO:0000313" key="1">
    <source>
        <dbReference type="EMBL" id="ETR74097.1"/>
    </source>
</evidence>
<dbReference type="Proteomes" id="UP000189670">
    <property type="component" value="Unassembled WGS sequence"/>
</dbReference>
<protein>
    <submittedName>
        <fullName evidence="1">Uncharacterized protein</fullName>
    </submittedName>
</protein>
<name>A0A1V1PGV5_9BACT</name>
<dbReference type="EMBL" id="ATBP01000021">
    <property type="protein sequence ID" value="ETR74097.1"/>
    <property type="molecule type" value="Genomic_DNA"/>
</dbReference>
<dbReference type="AlphaFoldDB" id="A0A1V1PGV5"/>